<evidence type="ECO:0000256" key="6">
    <source>
        <dbReference type="PROSITE-ProRule" id="PRU10141"/>
    </source>
</evidence>
<dbReference type="PANTHER" id="PTHR24058">
    <property type="entry name" value="DUAL SPECIFICITY PROTEIN KINASE"/>
    <property type="match status" value="1"/>
</dbReference>
<dbReference type="PROSITE" id="PS00108">
    <property type="entry name" value="PROTEIN_KINASE_ST"/>
    <property type="match status" value="1"/>
</dbReference>
<evidence type="ECO:0000313" key="10">
    <source>
        <dbReference type="Proteomes" id="UP000694546"/>
    </source>
</evidence>
<sequence length="779" mass="85862">MDDQSVSVSKGDLLTTESSSYLVEDFLGEGSFGKVVRCVRTTTNEKVAVKIIKKHPKLLAAAKQELIMLRLLRFLDPDRCGIVRWMGVFKHGPHICLVFELLEQSLMDFVEQTADNTLPLMQIKHIVAQLASALYHLGTRGVIHCDLKPENVMMTGKDTQVKIIDFGLSIHVSQAKIGRDFGTLWYRSPEVMLGLPYTGMTDMWSLGCLTAELLIGDPIYPGYTEYDMWAYIIQTHGEVPDAMLEQGVKTPLCFTKESLWRLKTKREFRKSTMIKVPKKDRPRSFFYTSLEEVVESGYRPGQPIPPSFKDLLKRMLHVDCDQRITPRALLKHPFFSFPEPTMVQPCSSCPEPSVVQPHNSCTEPSVDQPCNSCPEPTVVQPCSSCTEPSVDQPHNSCPEPTVVQPCSSCPEPSVDQPNSSFSEPSVDQPHNSCPEPSVDQPNSSFSEPMMVQPCRSCTESIVDQPHSSYSEPIAVQLCSSYTEPIEVQPCNSCPEPSVDQPNSSFSEPMMVQPCRSCTESIVDQPHSSYSEPIAVQPCSSCTEPIEVQPCSSCTEPIEVQPCQSCSDPFVDQPHSSCSEPIVVQPHNSCPEPSVVQPHNSCPEPILVLPCSSCTEPIDVQPCSSFIEPMMVQPCSIFPEPTGIQLHRSCPEPTVVQLHSSCPEPAVDQPCSSFSEPIAVQPNSSCPEPTVDQPCSLPGSHTPSMSEEQREAPLDNTDRGKGTASIPTASLGVAAETVEVKPAVADIPLDFTQKKKKKQGRAKRFFKSVLGSFFCHGDQE</sequence>
<dbReference type="Gene3D" id="1.10.510.10">
    <property type="entry name" value="Transferase(Phosphotransferase) domain 1"/>
    <property type="match status" value="1"/>
</dbReference>
<protein>
    <recommendedName>
        <fullName evidence="8">Protein kinase domain-containing protein</fullName>
    </recommendedName>
</protein>
<keyword evidence="1" id="KW-0723">Serine/threonine-protein kinase</keyword>
<organism evidence="9 10">
    <name type="scientific">Gadus morhua</name>
    <name type="common">Atlantic cod</name>
    <dbReference type="NCBI Taxonomy" id="8049"/>
    <lineage>
        <taxon>Eukaryota</taxon>
        <taxon>Metazoa</taxon>
        <taxon>Chordata</taxon>
        <taxon>Craniata</taxon>
        <taxon>Vertebrata</taxon>
        <taxon>Euteleostomi</taxon>
        <taxon>Actinopterygii</taxon>
        <taxon>Neopterygii</taxon>
        <taxon>Teleostei</taxon>
        <taxon>Neoteleostei</taxon>
        <taxon>Acanthomorphata</taxon>
        <taxon>Zeiogadaria</taxon>
        <taxon>Gadariae</taxon>
        <taxon>Gadiformes</taxon>
        <taxon>Gadoidei</taxon>
        <taxon>Gadidae</taxon>
        <taxon>Gadus</taxon>
    </lineage>
</organism>
<keyword evidence="2" id="KW-0808">Transferase</keyword>
<dbReference type="SMART" id="SM00220">
    <property type="entry name" value="S_TKc"/>
    <property type="match status" value="1"/>
</dbReference>
<evidence type="ECO:0000256" key="2">
    <source>
        <dbReference type="ARBA" id="ARBA00022679"/>
    </source>
</evidence>
<evidence type="ECO:0000256" key="7">
    <source>
        <dbReference type="SAM" id="MobiDB-lite"/>
    </source>
</evidence>
<dbReference type="GO" id="GO:0005524">
    <property type="term" value="F:ATP binding"/>
    <property type="evidence" value="ECO:0007669"/>
    <property type="project" value="UniProtKB-UniRule"/>
</dbReference>
<dbReference type="Proteomes" id="UP000694546">
    <property type="component" value="Chromosome 23"/>
</dbReference>
<keyword evidence="5 6" id="KW-0067">ATP-binding</keyword>
<dbReference type="InterPro" id="IPR008271">
    <property type="entry name" value="Ser/Thr_kinase_AS"/>
</dbReference>
<dbReference type="PROSITE" id="PS00107">
    <property type="entry name" value="PROTEIN_KINASE_ATP"/>
    <property type="match status" value="1"/>
</dbReference>
<accession>A0A8C4ZCN9</accession>
<dbReference type="Gene3D" id="3.30.200.20">
    <property type="entry name" value="Phosphorylase Kinase, domain 1"/>
    <property type="match status" value="1"/>
</dbReference>
<evidence type="ECO:0000256" key="4">
    <source>
        <dbReference type="ARBA" id="ARBA00022777"/>
    </source>
</evidence>
<reference evidence="9" key="2">
    <citation type="submission" date="2025-09" db="UniProtKB">
        <authorList>
            <consortium name="Ensembl"/>
        </authorList>
    </citation>
    <scope>IDENTIFICATION</scope>
</reference>
<dbReference type="AlphaFoldDB" id="A0A8C4ZCN9"/>
<feature type="compositionally biased region" description="Polar residues" evidence="7">
    <location>
        <begin position="417"/>
        <end position="431"/>
    </location>
</feature>
<dbReference type="PROSITE" id="PS50011">
    <property type="entry name" value="PROTEIN_KINASE_DOM"/>
    <property type="match status" value="1"/>
</dbReference>
<dbReference type="GO" id="GO:0004713">
    <property type="term" value="F:protein tyrosine kinase activity"/>
    <property type="evidence" value="ECO:0007669"/>
    <property type="project" value="TreeGrafter"/>
</dbReference>
<feature type="compositionally biased region" description="Basic and acidic residues" evidence="7">
    <location>
        <begin position="706"/>
        <end position="720"/>
    </location>
</feature>
<proteinExistence type="predicted"/>
<evidence type="ECO:0000256" key="5">
    <source>
        <dbReference type="ARBA" id="ARBA00022840"/>
    </source>
</evidence>
<dbReference type="Pfam" id="PF00069">
    <property type="entry name" value="Pkinase"/>
    <property type="match status" value="1"/>
</dbReference>
<keyword evidence="10" id="KW-1185">Reference proteome</keyword>
<dbReference type="GeneTree" id="ENSGT00940000164472"/>
<feature type="binding site" evidence="6">
    <location>
        <position position="54"/>
    </location>
    <ligand>
        <name>ATP</name>
        <dbReference type="ChEBI" id="CHEBI:30616"/>
    </ligand>
</feature>
<dbReference type="InterPro" id="IPR017441">
    <property type="entry name" value="Protein_kinase_ATP_BS"/>
</dbReference>
<keyword evidence="4" id="KW-0418">Kinase</keyword>
<dbReference type="GO" id="GO:0005737">
    <property type="term" value="C:cytoplasm"/>
    <property type="evidence" value="ECO:0007669"/>
    <property type="project" value="TreeGrafter"/>
</dbReference>
<feature type="region of interest" description="Disordered" evidence="7">
    <location>
        <begin position="681"/>
        <end position="730"/>
    </location>
</feature>
<name>A0A8C4ZCN9_GADMO</name>
<feature type="region of interest" description="Disordered" evidence="7">
    <location>
        <begin position="417"/>
        <end position="445"/>
    </location>
</feature>
<evidence type="ECO:0000313" key="9">
    <source>
        <dbReference type="Ensembl" id="ENSGMOP00000012022.2"/>
    </source>
</evidence>
<reference evidence="9" key="1">
    <citation type="submission" date="2025-08" db="UniProtKB">
        <authorList>
            <consortium name="Ensembl"/>
        </authorList>
    </citation>
    <scope>IDENTIFICATION</scope>
</reference>
<evidence type="ECO:0000256" key="1">
    <source>
        <dbReference type="ARBA" id="ARBA00022527"/>
    </source>
</evidence>
<evidence type="ECO:0000256" key="3">
    <source>
        <dbReference type="ARBA" id="ARBA00022741"/>
    </source>
</evidence>
<dbReference type="GO" id="GO:0005634">
    <property type="term" value="C:nucleus"/>
    <property type="evidence" value="ECO:0007669"/>
    <property type="project" value="TreeGrafter"/>
</dbReference>
<keyword evidence="3 6" id="KW-0547">Nucleotide-binding</keyword>
<dbReference type="GO" id="GO:0004674">
    <property type="term" value="F:protein serine/threonine kinase activity"/>
    <property type="evidence" value="ECO:0007669"/>
    <property type="project" value="UniProtKB-KW"/>
</dbReference>
<dbReference type="SUPFAM" id="SSF56112">
    <property type="entry name" value="Protein kinase-like (PK-like)"/>
    <property type="match status" value="1"/>
</dbReference>
<dbReference type="OMA" id="HNSCPEP"/>
<feature type="domain" description="Protein kinase" evidence="8">
    <location>
        <begin position="21"/>
        <end position="335"/>
    </location>
</feature>
<dbReference type="Ensembl" id="ENSGMOT00000012347.2">
    <property type="protein sequence ID" value="ENSGMOP00000012022.2"/>
    <property type="gene ID" value="ENSGMOG00000011230.2"/>
</dbReference>
<dbReference type="PANTHER" id="PTHR24058:SF17">
    <property type="entry name" value="HOMEODOMAIN INTERACTING PROTEIN KINASE, ISOFORM D"/>
    <property type="match status" value="1"/>
</dbReference>
<dbReference type="InterPro" id="IPR000719">
    <property type="entry name" value="Prot_kinase_dom"/>
</dbReference>
<dbReference type="InterPro" id="IPR050494">
    <property type="entry name" value="Ser_Thr_dual-spec_kinase"/>
</dbReference>
<evidence type="ECO:0000259" key="8">
    <source>
        <dbReference type="PROSITE" id="PS50011"/>
    </source>
</evidence>
<dbReference type="InterPro" id="IPR011009">
    <property type="entry name" value="Kinase-like_dom_sf"/>
</dbReference>